<keyword evidence="2" id="KW-1185">Reference proteome</keyword>
<name>A0A1V6V7Q8_9EURO</name>
<gene>
    <name evidence="1" type="ORF">PENCOP_c001G02094</name>
</gene>
<dbReference type="EMBL" id="MDDG01000001">
    <property type="protein sequence ID" value="OQE46727.1"/>
    <property type="molecule type" value="Genomic_DNA"/>
</dbReference>
<accession>A0A1V6V7Q8</accession>
<reference evidence="2" key="1">
    <citation type="journal article" date="2017" name="Nat. Microbiol.">
        <title>Global analysis of biosynthetic gene clusters reveals vast potential of secondary metabolite production in Penicillium species.</title>
        <authorList>
            <person name="Nielsen J.C."/>
            <person name="Grijseels S."/>
            <person name="Prigent S."/>
            <person name="Ji B."/>
            <person name="Dainat J."/>
            <person name="Nielsen K.F."/>
            <person name="Frisvad J.C."/>
            <person name="Workman M."/>
            <person name="Nielsen J."/>
        </authorList>
    </citation>
    <scope>NUCLEOTIDE SEQUENCE [LARGE SCALE GENOMIC DNA]</scope>
    <source>
        <strain evidence="2">IBT 31321</strain>
    </source>
</reference>
<evidence type="ECO:0000313" key="2">
    <source>
        <dbReference type="Proteomes" id="UP000191500"/>
    </source>
</evidence>
<proteinExistence type="predicted"/>
<dbReference type="STRING" id="36646.A0A1V6V7Q8"/>
<dbReference type="Proteomes" id="UP000191500">
    <property type="component" value="Unassembled WGS sequence"/>
</dbReference>
<protein>
    <submittedName>
        <fullName evidence="1">Uncharacterized protein</fullName>
    </submittedName>
</protein>
<sequence>MAVSSGFEMLILIDCPHATIGGTTVDVGNVSFQKSCSPPASSSVSVSIKASSGSSIATSGLLAASTSSFGHPSFEELISSSHISSTSPSSTACAVTLTTTII</sequence>
<evidence type="ECO:0000313" key="1">
    <source>
        <dbReference type="EMBL" id="OQE46727.1"/>
    </source>
</evidence>
<organism evidence="1 2">
    <name type="scientific">Penicillium coprophilum</name>
    <dbReference type="NCBI Taxonomy" id="36646"/>
    <lineage>
        <taxon>Eukaryota</taxon>
        <taxon>Fungi</taxon>
        <taxon>Dikarya</taxon>
        <taxon>Ascomycota</taxon>
        <taxon>Pezizomycotina</taxon>
        <taxon>Eurotiomycetes</taxon>
        <taxon>Eurotiomycetidae</taxon>
        <taxon>Eurotiales</taxon>
        <taxon>Aspergillaceae</taxon>
        <taxon>Penicillium</taxon>
    </lineage>
</organism>
<dbReference type="AlphaFoldDB" id="A0A1V6V7Q8"/>
<comment type="caution">
    <text evidence="1">The sequence shown here is derived from an EMBL/GenBank/DDBJ whole genome shotgun (WGS) entry which is preliminary data.</text>
</comment>